<dbReference type="OrthoDB" id="3784821at2759"/>
<evidence type="ECO:0000313" key="2">
    <source>
        <dbReference type="EMBL" id="KAF5314219.1"/>
    </source>
</evidence>
<reference evidence="2 3" key="1">
    <citation type="journal article" date="2020" name="ISME J.">
        <title>Uncovering the hidden diversity of litter-decomposition mechanisms in mushroom-forming fungi.</title>
        <authorList>
            <person name="Floudas D."/>
            <person name="Bentzer J."/>
            <person name="Ahren D."/>
            <person name="Johansson T."/>
            <person name="Persson P."/>
            <person name="Tunlid A."/>
        </authorList>
    </citation>
    <scope>NUCLEOTIDE SEQUENCE [LARGE SCALE GENOMIC DNA]</scope>
    <source>
        <strain evidence="2 3">CBS 291.85</strain>
    </source>
</reference>
<gene>
    <name evidence="2" type="ORF">D9758_018177</name>
</gene>
<evidence type="ECO:0000313" key="3">
    <source>
        <dbReference type="Proteomes" id="UP000559256"/>
    </source>
</evidence>
<proteinExistence type="predicted"/>
<accession>A0A8H5EVU0</accession>
<organism evidence="2 3">
    <name type="scientific">Tetrapyrgos nigripes</name>
    <dbReference type="NCBI Taxonomy" id="182062"/>
    <lineage>
        <taxon>Eukaryota</taxon>
        <taxon>Fungi</taxon>
        <taxon>Dikarya</taxon>
        <taxon>Basidiomycota</taxon>
        <taxon>Agaricomycotina</taxon>
        <taxon>Agaricomycetes</taxon>
        <taxon>Agaricomycetidae</taxon>
        <taxon>Agaricales</taxon>
        <taxon>Marasmiineae</taxon>
        <taxon>Marasmiaceae</taxon>
        <taxon>Tetrapyrgos</taxon>
    </lineage>
</organism>
<keyword evidence="3" id="KW-1185">Reference proteome</keyword>
<evidence type="ECO:0000256" key="1">
    <source>
        <dbReference type="SAM" id="MobiDB-lite"/>
    </source>
</evidence>
<dbReference type="Proteomes" id="UP000559256">
    <property type="component" value="Unassembled WGS sequence"/>
</dbReference>
<dbReference type="AlphaFoldDB" id="A0A8H5EVU0"/>
<comment type="caution">
    <text evidence="2">The sequence shown here is derived from an EMBL/GenBank/DDBJ whole genome shotgun (WGS) entry which is preliminary data.</text>
</comment>
<name>A0A8H5EVU0_9AGAR</name>
<sequence length="102" mass="11401">MEQAEIRQTSSGGGQDSTYSTVTVKYVETSHAPYALIASSMPKPPPLTMQQRRVRTIMATLPIIVATGYVLYKRLVLGEPQRTLPRLENATEKENVRLDPKQ</sequence>
<protein>
    <submittedName>
        <fullName evidence="2">Uncharacterized protein</fullName>
    </submittedName>
</protein>
<dbReference type="EMBL" id="JAACJM010000509">
    <property type="protein sequence ID" value="KAF5314219.1"/>
    <property type="molecule type" value="Genomic_DNA"/>
</dbReference>
<feature type="region of interest" description="Disordered" evidence="1">
    <location>
        <begin position="1"/>
        <end position="20"/>
    </location>
</feature>